<comment type="similarity">
    <text evidence="1">Belongs to the protein disulfide isomerase family.</text>
</comment>
<evidence type="ECO:0000313" key="5">
    <source>
        <dbReference type="Proteomes" id="UP001162131"/>
    </source>
</evidence>
<dbReference type="CDD" id="cd02961">
    <property type="entry name" value="PDI_a_family"/>
    <property type="match status" value="1"/>
</dbReference>
<dbReference type="GO" id="GO:0006457">
    <property type="term" value="P:protein folding"/>
    <property type="evidence" value="ECO:0007669"/>
    <property type="project" value="TreeGrafter"/>
</dbReference>
<evidence type="ECO:0000313" key="4">
    <source>
        <dbReference type="EMBL" id="CAG9321800.1"/>
    </source>
</evidence>
<comment type="caution">
    <text evidence="4">The sequence shown here is derived from an EMBL/GenBank/DDBJ whole genome shotgun (WGS) entry which is preliminary data.</text>
</comment>
<organism evidence="4 5">
    <name type="scientific">Blepharisma stoltei</name>
    <dbReference type="NCBI Taxonomy" id="1481888"/>
    <lineage>
        <taxon>Eukaryota</taxon>
        <taxon>Sar</taxon>
        <taxon>Alveolata</taxon>
        <taxon>Ciliophora</taxon>
        <taxon>Postciliodesmatophora</taxon>
        <taxon>Heterotrichea</taxon>
        <taxon>Heterotrichida</taxon>
        <taxon>Blepharismidae</taxon>
        <taxon>Blepharisma</taxon>
    </lineage>
</organism>
<sequence length="471" mass="54536">MALKFLILIIYPLFIFALEDNPTITLTDKNFKDIVKIHQKMLVEFYIEEDIQCQNFHPEFIKAAKKLLHLSPSFKLGVFNANNSDIAVDYGITSFPKLVYFIGRIPIEYSGQMSSDSIILWTKRQLGISILYINETEDLLNKIELEKTAIVLFSKPDIPIIKSFEYIAQKIEEPAFYVSINSDTWDCFNVIQSQVIIFKDFGQEKVKLDIEETDILKFIRLIELHKKPSLIPLDSYSIDFILQNKNQAALFLRAKSEAELYKSEIEELANEYRDFITFIYGDISDYPIFSEMVGISEKNQPTFMIIDPMLSTSKYKIKNKFTISSARLLIEEFKNNSAVPYLKSQEIPENPFENSLRVLVGKNFEEIVYDKNINVIVEFMAEGCSECKDVEKEFQKLAEMLVENDNIIVSKIDMNKNDIKGIIITEFPTIKFYPANDKTGIDFKEEKSFENLLTFIQLNSDLTIKPHTPDL</sequence>
<dbReference type="Proteomes" id="UP001162131">
    <property type="component" value="Unassembled WGS sequence"/>
</dbReference>
<gene>
    <name evidence="4" type="ORF">BSTOLATCC_MIC29709</name>
</gene>
<dbReference type="PANTHER" id="PTHR18929:SF240">
    <property type="entry name" value="PROTEIN DISULFIDE-ISOMERASE"/>
    <property type="match status" value="1"/>
</dbReference>
<feature type="chain" id="PRO_5043392584" description="Thioredoxin domain-containing protein" evidence="2">
    <location>
        <begin position="18"/>
        <end position="471"/>
    </location>
</feature>
<protein>
    <recommendedName>
        <fullName evidence="3">Thioredoxin domain-containing protein</fullName>
    </recommendedName>
</protein>
<keyword evidence="5" id="KW-1185">Reference proteome</keyword>
<evidence type="ECO:0000256" key="2">
    <source>
        <dbReference type="SAM" id="SignalP"/>
    </source>
</evidence>
<dbReference type="Gene3D" id="3.40.30.10">
    <property type="entry name" value="Glutaredoxin"/>
    <property type="match status" value="4"/>
</dbReference>
<dbReference type="GO" id="GO:0005783">
    <property type="term" value="C:endoplasmic reticulum"/>
    <property type="evidence" value="ECO:0007669"/>
    <property type="project" value="TreeGrafter"/>
</dbReference>
<evidence type="ECO:0000259" key="3">
    <source>
        <dbReference type="Pfam" id="PF00085"/>
    </source>
</evidence>
<dbReference type="GO" id="GO:0034976">
    <property type="term" value="P:response to endoplasmic reticulum stress"/>
    <property type="evidence" value="ECO:0007669"/>
    <property type="project" value="TreeGrafter"/>
</dbReference>
<feature type="domain" description="Thioredoxin" evidence="3">
    <location>
        <begin position="358"/>
        <end position="457"/>
    </location>
</feature>
<dbReference type="Pfam" id="PF13848">
    <property type="entry name" value="Thioredoxin_6"/>
    <property type="match status" value="1"/>
</dbReference>
<dbReference type="PANTHER" id="PTHR18929">
    <property type="entry name" value="PROTEIN DISULFIDE ISOMERASE"/>
    <property type="match status" value="1"/>
</dbReference>
<dbReference type="InterPro" id="IPR036249">
    <property type="entry name" value="Thioredoxin-like_sf"/>
</dbReference>
<reference evidence="4" key="1">
    <citation type="submission" date="2021-09" db="EMBL/GenBank/DDBJ databases">
        <authorList>
            <consortium name="AG Swart"/>
            <person name="Singh M."/>
            <person name="Singh A."/>
            <person name="Seah K."/>
            <person name="Emmerich C."/>
        </authorList>
    </citation>
    <scope>NUCLEOTIDE SEQUENCE</scope>
    <source>
        <strain evidence="4">ATCC30299</strain>
    </source>
</reference>
<dbReference type="SUPFAM" id="SSF52833">
    <property type="entry name" value="Thioredoxin-like"/>
    <property type="match status" value="3"/>
</dbReference>
<dbReference type="AlphaFoldDB" id="A0AAU9J4H4"/>
<dbReference type="Pfam" id="PF00085">
    <property type="entry name" value="Thioredoxin"/>
    <property type="match status" value="2"/>
</dbReference>
<name>A0AAU9J4H4_9CILI</name>
<feature type="signal peptide" evidence="2">
    <location>
        <begin position="1"/>
        <end position="17"/>
    </location>
</feature>
<evidence type="ECO:0000256" key="1">
    <source>
        <dbReference type="ARBA" id="ARBA00006347"/>
    </source>
</evidence>
<feature type="domain" description="Thioredoxin" evidence="3">
    <location>
        <begin position="23"/>
        <end position="121"/>
    </location>
</feature>
<accession>A0AAU9J4H4</accession>
<proteinExistence type="inferred from homology"/>
<keyword evidence="2" id="KW-0732">Signal</keyword>
<dbReference type="InterPro" id="IPR013766">
    <property type="entry name" value="Thioredoxin_domain"/>
</dbReference>
<dbReference type="EMBL" id="CAJZBQ010000029">
    <property type="protein sequence ID" value="CAG9321800.1"/>
    <property type="molecule type" value="Genomic_DNA"/>
</dbReference>
<dbReference type="GO" id="GO:0003756">
    <property type="term" value="F:protein disulfide isomerase activity"/>
    <property type="evidence" value="ECO:0007669"/>
    <property type="project" value="TreeGrafter"/>
</dbReference>